<evidence type="ECO:0000313" key="7">
    <source>
        <dbReference type="EMBL" id="SMO76375.1"/>
    </source>
</evidence>
<comment type="cofactor">
    <cofactor evidence="1">
        <name>FMN</name>
        <dbReference type="ChEBI" id="CHEBI:58210"/>
    </cofactor>
</comment>
<reference evidence="7 8" key="1">
    <citation type="submission" date="2017-05" db="EMBL/GenBank/DDBJ databases">
        <authorList>
            <person name="Varghese N."/>
            <person name="Submissions S."/>
        </authorList>
    </citation>
    <scope>NUCLEOTIDE SEQUENCE [LARGE SCALE GENOMIC DNA]</scope>
    <source>
        <strain evidence="7 8">DSM 19036</strain>
    </source>
</reference>
<dbReference type="Gene3D" id="3.20.20.70">
    <property type="entry name" value="Aldolase class I"/>
    <property type="match status" value="1"/>
</dbReference>
<dbReference type="AlphaFoldDB" id="A0A521DXK5"/>
<dbReference type="InterPro" id="IPR001155">
    <property type="entry name" value="OxRdtase_FMN_N"/>
</dbReference>
<evidence type="ECO:0000256" key="5">
    <source>
        <dbReference type="ARBA" id="ARBA00023002"/>
    </source>
</evidence>
<keyword evidence="4" id="KW-0521">NADP</keyword>
<keyword evidence="5" id="KW-0560">Oxidoreductase</keyword>
<dbReference type="GO" id="GO:0003959">
    <property type="term" value="F:NADPH dehydrogenase activity"/>
    <property type="evidence" value="ECO:0007669"/>
    <property type="project" value="InterPro"/>
</dbReference>
<protein>
    <submittedName>
        <fullName evidence="7">2,4-dienoyl-CoA reductase</fullName>
    </submittedName>
</protein>
<evidence type="ECO:0000256" key="3">
    <source>
        <dbReference type="ARBA" id="ARBA00022643"/>
    </source>
</evidence>
<dbReference type="Pfam" id="PF00724">
    <property type="entry name" value="Oxidored_FMN"/>
    <property type="match status" value="1"/>
</dbReference>
<dbReference type="InterPro" id="IPR013785">
    <property type="entry name" value="Aldolase_TIM"/>
</dbReference>
<proteinExistence type="predicted"/>
<dbReference type="RefSeq" id="WP_142528788.1">
    <property type="nucleotide sequence ID" value="NZ_CBCSJO010000006.1"/>
</dbReference>
<gene>
    <name evidence="7" type="ORF">SAMN06265348_106336</name>
</gene>
<dbReference type="EMBL" id="FXTN01000006">
    <property type="protein sequence ID" value="SMO76375.1"/>
    <property type="molecule type" value="Genomic_DNA"/>
</dbReference>
<sequence length="358" mass="39336">MSILVSPFNIKNVHLKNRIVVSPMCQYSAKDGFANDWHLVHLGSRAVGGAALIIQEATSVSPEGRISPYDLGIWSDEHISFLKRITAFIKENGAVPGVQLAHAGRKASFDTPWNGSKQITEADGGWKTVAPSAIPHTDGNVAPEELSIEGIEKIKADFRSAAKRCIEAGYEVLELHAAHGYLLHQFLSPLSNQRTDEYGGSFENRIRFTLEIVAATQEVWPPKNPLFVRISATDWAEGGWAPEESVKLSAILKDKGVDLIDVSSGGNVSYQQIPLSPGYQVPFAEAIKKETGALTGAVGLITEAKQAEEILQEGKADLIIMARELLRDPYFPLHAAYELDEEPEWPEQYERAKPRKKG</sequence>
<dbReference type="InterPro" id="IPR044152">
    <property type="entry name" value="YqjM-like"/>
</dbReference>
<evidence type="ECO:0000259" key="6">
    <source>
        <dbReference type="Pfam" id="PF00724"/>
    </source>
</evidence>
<accession>A0A521DXK5</accession>
<organism evidence="7 8">
    <name type="scientific">Pedobacter westerhofensis</name>
    <dbReference type="NCBI Taxonomy" id="425512"/>
    <lineage>
        <taxon>Bacteria</taxon>
        <taxon>Pseudomonadati</taxon>
        <taxon>Bacteroidota</taxon>
        <taxon>Sphingobacteriia</taxon>
        <taxon>Sphingobacteriales</taxon>
        <taxon>Sphingobacteriaceae</taxon>
        <taxon>Pedobacter</taxon>
    </lineage>
</organism>
<keyword evidence="3" id="KW-0288">FMN</keyword>
<keyword evidence="2" id="KW-0285">Flavoprotein</keyword>
<dbReference type="GO" id="GO:0050661">
    <property type="term" value="F:NADP binding"/>
    <property type="evidence" value="ECO:0007669"/>
    <property type="project" value="InterPro"/>
</dbReference>
<dbReference type="PANTHER" id="PTHR43303">
    <property type="entry name" value="NADPH DEHYDROGENASE C23G7.10C-RELATED"/>
    <property type="match status" value="1"/>
</dbReference>
<evidence type="ECO:0000256" key="4">
    <source>
        <dbReference type="ARBA" id="ARBA00022857"/>
    </source>
</evidence>
<evidence type="ECO:0000256" key="1">
    <source>
        <dbReference type="ARBA" id="ARBA00001917"/>
    </source>
</evidence>
<keyword evidence="8" id="KW-1185">Reference proteome</keyword>
<evidence type="ECO:0000313" key="8">
    <source>
        <dbReference type="Proteomes" id="UP000320300"/>
    </source>
</evidence>
<dbReference type="OrthoDB" id="9772736at2"/>
<dbReference type="Proteomes" id="UP000320300">
    <property type="component" value="Unassembled WGS sequence"/>
</dbReference>
<dbReference type="PANTHER" id="PTHR43303:SF4">
    <property type="entry name" value="NADPH DEHYDROGENASE C23G7.10C-RELATED"/>
    <property type="match status" value="1"/>
</dbReference>
<feature type="domain" description="NADH:flavin oxidoreductase/NADH oxidase N-terminal" evidence="6">
    <location>
        <begin position="5"/>
        <end position="341"/>
    </location>
</feature>
<dbReference type="GO" id="GO:0010181">
    <property type="term" value="F:FMN binding"/>
    <property type="evidence" value="ECO:0007669"/>
    <property type="project" value="InterPro"/>
</dbReference>
<evidence type="ECO:0000256" key="2">
    <source>
        <dbReference type="ARBA" id="ARBA00022630"/>
    </source>
</evidence>
<dbReference type="CDD" id="cd02932">
    <property type="entry name" value="OYE_YqiM_FMN"/>
    <property type="match status" value="1"/>
</dbReference>
<dbReference type="SUPFAM" id="SSF51395">
    <property type="entry name" value="FMN-linked oxidoreductases"/>
    <property type="match status" value="1"/>
</dbReference>
<name>A0A521DXK5_9SPHI</name>